<dbReference type="Pfam" id="PF00098">
    <property type="entry name" value="zf-CCHC"/>
    <property type="match status" value="1"/>
</dbReference>
<organism evidence="3 4">
    <name type="scientific">Atractosteus spatula</name>
    <name type="common">Alligator gar</name>
    <name type="synonym">Lepisosteus spatula</name>
    <dbReference type="NCBI Taxonomy" id="7917"/>
    <lineage>
        <taxon>Eukaryota</taxon>
        <taxon>Metazoa</taxon>
        <taxon>Chordata</taxon>
        <taxon>Craniata</taxon>
        <taxon>Vertebrata</taxon>
        <taxon>Euteleostomi</taxon>
        <taxon>Actinopterygii</taxon>
        <taxon>Neopterygii</taxon>
        <taxon>Holostei</taxon>
        <taxon>Semionotiformes</taxon>
        <taxon>Lepisosteidae</taxon>
        <taxon>Atractosteus</taxon>
    </lineage>
</organism>
<reference evidence="3" key="1">
    <citation type="journal article" date="2021" name="Cell">
        <title>Tracing the genetic footprints of vertebrate landing in non-teleost ray-finned fishes.</title>
        <authorList>
            <person name="Bi X."/>
            <person name="Wang K."/>
            <person name="Yang L."/>
            <person name="Pan H."/>
            <person name="Jiang H."/>
            <person name="Wei Q."/>
            <person name="Fang M."/>
            <person name="Yu H."/>
            <person name="Zhu C."/>
            <person name="Cai Y."/>
            <person name="He Y."/>
            <person name="Gan X."/>
            <person name="Zeng H."/>
            <person name="Yu D."/>
            <person name="Zhu Y."/>
            <person name="Jiang H."/>
            <person name="Qiu Q."/>
            <person name="Yang H."/>
            <person name="Zhang Y.E."/>
            <person name="Wang W."/>
            <person name="Zhu M."/>
            <person name="He S."/>
            <person name="Zhang G."/>
        </authorList>
    </citation>
    <scope>NUCLEOTIDE SEQUENCE</scope>
    <source>
        <strain evidence="3">Allg_001</strain>
    </source>
</reference>
<dbReference type="PANTHER" id="PTHR46486">
    <property type="entry name" value="CCHC-TYPE DOMAIN-CONTAINING PROTEIN"/>
    <property type="match status" value="1"/>
</dbReference>
<keyword evidence="4" id="KW-1185">Reference proteome</keyword>
<name>A0A8J7TKC0_ATRSP</name>
<feature type="non-terminal residue" evidence="3">
    <location>
        <position position="1"/>
    </location>
</feature>
<dbReference type="EMBL" id="JAAWVO010077948">
    <property type="protein sequence ID" value="MBN3325871.1"/>
    <property type="molecule type" value="Genomic_DNA"/>
</dbReference>
<keyword evidence="1" id="KW-0862">Zinc</keyword>
<dbReference type="Gene3D" id="4.10.60.10">
    <property type="entry name" value="Zinc finger, CCHC-type"/>
    <property type="match status" value="1"/>
</dbReference>
<proteinExistence type="predicted"/>
<dbReference type="SUPFAM" id="SSF57756">
    <property type="entry name" value="Retrovirus zinc finger-like domains"/>
    <property type="match status" value="1"/>
</dbReference>
<dbReference type="InterPro" id="IPR057811">
    <property type="entry name" value="RBD_ZCCHC3_2nd"/>
</dbReference>
<sequence length="240" mass="27387">MVHLYDPFLGDDDVTVFLLRHVSVISQPERIMDSRNVLPGKRKYRVKLRSDAHGAGGFHHPLASFSLGASRGYLYYQNQPKFCRRCRNFGHQAAECRENECTVCGGVGHVERECRKKVCTLCETEGHLFRNCVWRDIRRAREYDNGTLRVDGEEKEEEEQAAPVIEEEVAGVEMDVAPATVDVQEAEPPQELGQGPVDPDTEEVIATVPEMAESEQELGYWLSDGTSRSRVIPWQRRRRR</sequence>
<feature type="domain" description="CCHC-type" evidence="2">
    <location>
        <begin position="101"/>
        <end position="116"/>
    </location>
</feature>
<accession>A0A8J7TKC0</accession>
<dbReference type="InterPro" id="IPR036875">
    <property type="entry name" value="Znf_CCHC_sf"/>
</dbReference>
<dbReference type="GO" id="GO:0008270">
    <property type="term" value="F:zinc ion binding"/>
    <property type="evidence" value="ECO:0007669"/>
    <property type="project" value="UniProtKB-KW"/>
</dbReference>
<keyword evidence="1" id="KW-0863">Zinc-finger</keyword>
<evidence type="ECO:0000259" key="2">
    <source>
        <dbReference type="PROSITE" id="PS50158"/>
    </source>
</evidence>
<feature type="non-terminal residue" evidence="3">
    <location>
        <position position="240"/>
    </location>
</feature>
<protein>
    <submittedName>
        <fullName evidence="3">ZCHC3 protein</fullName>
    </submittedName>
</protein>
<gene>
    <name evidence="3" type="primary">Zcchc3_90</name>
    <name evidence="3" type="ORF">GTO95_0006965</name>
</gene>
<dbReference type="GO" id="GO:0003676">
    <property type="term" value="F:nucleic acid binding"/>
    <property type="evidence" value="ECO:0007669"/>
    <property type="project" value="InterPro"/>
</dbReference>
<evidence type="ECO:0000313" key="3">
    <source>
        <dbReference type="EMBL" id="MBN3325871.1"/>
    </source>
</evidence>
<evidence type="ECO:0000256" key="1">
    <source>
        <dbReference type="PROSITE-ProRule" id="PRU00047"/>
    </source>
</evidence>
<dbReference type="PROSITE" id="PS50158">
    <property type="entry name" value="ZF_CCHC"/>
    <property type="match status" value="1"/>
</dbReference>
<dbReference type="PANTHER" id="PTHR46486:SF1">
    <property type="entry name" value="CCHC-TYPE DOMAIN-CONTAINING PROTEIN"/>
    <property type="match status" value="1"/>
</dbReference>
<dbReference type="AlphaFoldDB" id="A0A8J7TKC0"/>
<dbReference type="Proteomes" id="UP000736164">
    <property type="component" value="Unassembled WGS sequence"/>
</dbReference>
<comment type="caution">
    <text evidence="3">The sequence shown here is derived from an EMBL/GenBank/DDBJ whole genome shotgun (WGS) entry which is preliminary data.</text>
</comment>
<keyword evidence="1" id="KW-0479">Metal-binding</keyword>
<dbReference type="SMART" id="SM00343">
    <property type="entry name" value="ZnF_C2HC"/>
    <property type="match status" value="3"/>
</dbReference>
<dbReference type="Pfam" id="PF23058">
    <property type="entry name" value="RBD_ZCCHC3_2nd"/>
    <property type="match status" value="1"/>
</dbReference>
<dbReference type="InterPro" id="IPR001878">
    <property type="entry name" value="Znf_CCHC"/>
</dbReference>
<evidence type="ECO:0000313" key="4">
    <source>
        <dbReference type="Proteomes" id="UP000736164"/>
    </source>
</evidence>